<dbReference type="AlphaFoldDB" id="A0A0G3GRL9"/>
<dbReference type="OrthoDB" id="4413861at2"/>
<organism evidence="1 2">
    <name type="scientific">Corynebacterium epidermidicanis</name>
    <dbReference type="NCBI Taxonomy" id="1050174"/>
    <lineage>
        <taxon>Bacteria</taxon>
        <taxon>Bacillati</taxon>
        <taxon>Actinomycetota</taxon>
        <taxon>Actinomycetes</taxon>
        <taxon>Mycobacteriales</taxon>
        <taxon>Corynebacteriaceae</taxon>
        <taxon>Corynebacterium</taxon>
    </lineage>
</organism>
<sequence length="54" mass="5959">MSISRHIEEYLDEQGIVEKAEVVPESACQVFEKDVVAGDEGLRAAEQLLKDLLG</sequence>
<evidence type="ECO:0000313" key="1">
    <source>
        <dbReference type="EMBL" id="AKK03836.1"/>
    </source>
</evidence>
<dbReference type="KEGG" id="cei:CEPID_09980"/>
<dbReference type="PATRIC" id="fig|1050174.4.peg.2014"/>
<proteinExistence type="predicted"/>
<gene>
    <name evidence="1" type="ORF">CEPID_09980</name>
</gene>
<protein>
    <submittedName>
        <fullName evidence="1">Uncharacterized protein</fullName>
    </submittedName>
</protein>
<reference evidence="1 2" key="1">
    <citation type="submission" date="2015-05" db="EMBL/GenBank/DDBJ databases">
        <title>Complete genome sequence of Corynebacterium epidermidicanis DSM 45586, isolated from the skin of a dog suffering from pruritus.</title>
        <authorList>
            <person name="Ruckert C."/>
            <person name="Albersmeier A."/>
            <person name="Winkler A."/>
            <person name="Tauch A."/>
        </authorList>
    </citation>
    <scope>NUCLEOTIDE SEQUENCE [LARGE SCALE GENOMIC DNA]</scope>
    <source>
        <strain evidence="1 2">DSM 45586</strain>
    </source>
</reference>
<evidence type="ECO:0000313" key="2">
    <source>
        <dbReference type="Proteomes" id="UP000035368"/>
    </source>
</evidence>
<dbReference type="EMBL" id="CP011541">
    <property type="protein sequence ID" value="AKK03836.1"/>
    <property type="molecule type" value="Genomic_DNA"/>
</dbReference>
<name>A0A0G3GRL9_9CORY</name>
<accession>A0A0G3GRL9</accession>
<keyword evidence="2" id="KW-1185">Reference proteome</keyword>
<dbReference type="Proteomes" id="UP000035368">
    <property type="component" value="Chromosome"/>
</dbReference>
<dbReference type="RefSeq" id="WP_158408041.1">
    <property type="nucleotide sequence ID" value="NZ_CP011541.1"/>
</dbReference>